<dbReference type="AlphaFoldDB" id="A0AAE0RRM1"/>
<gene>
    <name evidence="2" type="ORF">CHS0354_025453</name>
</gene>
<dbReference type="EMBL" id="JAEAOA010001516">
    <property type="protein sequence ID" value="KAK3578362.1"/>
    <property type="molecule type" value="Genomic_DNA"/>
</dbReference>
<accession>A0AAE0RRM1</accession>
<evidence type="ECO:0000313" key="3">
    <source>
        <dbReference type="Proteomes" id="UP001195483"/>
    </source>
</evidence>
<name>A0AAE0RRM1_9BIVA</name>
<dbReference type="Proteomes" id="UP001195483">
    <property type="component" value="Unassembled WGS sequence"/>
</dbReference>
<sequence>MSNVSSFCCTVYALRAEGGSHERVTEIEDANECIMTSRRQNRRNKEAKCSRFMSDRCTLLITNQFVQSCRPLRTRTLWAKQIGHEGEGLMKFIQEEQARVRDEKVTACELERETEERKIEMAKQFDRKKRELERKLRTERLKWRNSLIGKKGIRKEAEDRKIEKAKQFDRKKGN</sequence>
<feature type="coiled-coil region" evidence="1">
    <location>
        <begin position="115"/>
        <end position="142"/>
    </location>
</feature>
<evidence type="ECO:0000256" key="1">
    <source>
        <dbReference type="SAM" id="Coils"/>
    </source>
</evidence>
<keyword evidence="1" id="KW-0175">Coiled coil</keyword>
<keyword evidence="3" id="KW-1185">Reference proteome</keyword>
<comment type="caution">
    <text evidence="2">The sequence shown here is derived from an EMBL/GenBank/DDBJ whole genome shotgun (WGS) entry which is preliminary data.</text>
</comment>
<organism evidence="2 3">
    <name type="scientific">Potamilus streckersoni</name>
    <dbReference type="NCBI Taxonomy" id="2493646"/>
    <lineage>
        <taxon>Eukaryota</taxon>
        <taxon>Metazoa</taxon>
        <taxon>Spiralia</taxon>
        <taxon>Lophotrochozoa</taxon>
        <taxon>Mollusca</taxon>
        <taxon>Bivalvia</taxon>
        <taxon>Autobranchia</taxon>
        <taxon>Heteroconchia</taxon>
        <taxon>Palaeoheterodonta</taxon>
        <taxon>Unionida</taxon>
        <taxon>Unionoidea</taxon>
        <taxon>Unionidae</taxon>
        <taxon>Ambleminae</taxon>
        <taxon>Lampsilini</taxon>
        <taxon>Potamilus</taxon>
    </lineage>
</organism>
<reference evidence="2" key="3">
    <citation type="submission" date="2023-05" db="EMBL/GenBank/DDBJ databases">
        <authorList>
            <person name="Smith C.H."/>
        </authorList>
    </citation>
    <scope>NUCLEOTIDE SEQUENCE</scope>
    <source>
        <strain evidence="2">CHS0354</strain>
        <tissue evidence="2">Mantle</tissue>
    </source>
</reference>
<protein>
    <submittedName>
        <fullName evidence="2">Uncharacterized protein</fullName>
    </submittedName>
</protein>
<reference evidence="2" key="2">
    <citation type="journal article" date="2021" name="Genome Biol. Evol.">
        <title>Developing a high-quality reference genome for a parasitic bivalve with doubly uniparental inheritance (Bivalvia: Unionida).</title>
        <authorList>
            <person name="Smith C.H."/>
        </authorList>
    </citation>
    <scope>NUCLEOTIDE SEQUENCE</scope>
    <source>
        <strain evidence="2">CHS0354</strain>
        <tissue evidence="2">Mantle</tissue>
    </source>
</reference>
<evidence type="ECO:0000313" key="2">
    <source>
        <dbReference type="EMBL" id="KAK3578362.1"/>
    </source>
</evidence>
<proteinExistence type="predicted"/>
<reference evidence="2" key="1">
    <citation type="journal article" date="2021" name="Genome Biol. Evol.">
        <title>A High-Quality Reference Genome for a Parasitic Bivalve with Doubly Uniparental Inheritance (Bivalvia: Unionida).</title>
        <authorList>
            <person name="Smith C.H."/>
        </authorList>
    </citation>
    <scope>NUCLEOTIDE SEQUENCE</scope>
    <source>
        <strain evidence="2">CHS0354</strain>
    </source>
</reference>